<evidence type="ECO:0000313" key="1">
    <source>
        <dbReference type="EMBL" id="GAG98697.1"/>
    </source>
</evidence>
<reference evidence="1" key="1">
    <citation type="journal article" date="2014" name="Front. Microbiol.">
        <title>High frequency of phylogenetically diverse reductive dehalogenase-homologous genes in deep subseafloor sedimentary metagenomes.</title>
        <authorList>
            <person name="Kawai M."/>
            <person name="Futagami T."/>
            <person name="Toyoda A."/>
            <person name="Takaki Y."/>
            <person name="Nishi S."/>
            <person name="Hori S."/>
            <person name="Arai W."/>
            <person name="Tsubouchi T."/>
            <person name="Morono Y."/>
            <person name="Uchiyama I."/>
            <person name="Ito T."/>
            <person name="Fujiyama A."/>
            <person name="Inagaki F."/>
            <person name="Takami H."/>
        </authorList>
    </citation>
    <scope>NUCLEOTIDE SEQUENCE</scope>
    <source>
        <strain evidence="1">Expedition CK06-06</strain>
    </source>
</reference>
<protein>
    <submittedName>
        <fullName evidence="1">Uncharacterized protein</fullName>
    </submittedName>
</protein>
<dbReference type="EMBL" id="BART01029229">
    <property type="protein sequence ID" value="GAG98697.1"/>
    <property type="molecule type" value="Genomic_DNA"/>
</dbReference>
<organism evidence="1">
    <name type="scientific">marine sediment metagenome</name>
    <dbReference type="NCBI Taxonomy" id="412755"/>
    <lineage>
        <taxon>unclassified sequences</taxon>
        <taxon>metagenomes</taxon>
        <taxon>ecological metagenomes</taxon>
    </lineage>
</organism>
<gene>
    <name evidence="1" type="ORF">S01H4_51346</name>
</gene>
<comment type="caution">
    <text evidence="1">The sequence shown here is derived from an EMBL/GenBank/DDBJ whole genome shotgun (WGS) entry which is preliminary data.</text>
</comment>
<dbReference type="AlphaFoldDB" id="X1D0Q7"/>
<sequence>DALPVGIRPKIEGIKGLEAEGQAIQIGYELPPIKSATERSAALEALRKEIKALTEARKAPYWQARAERAFKMEQVKQPGIGEGYLPQPFAGGRIFSREFIDAFNKFYGHEAGIPGLNVTSDMAGILRITKAALDFSQPAIQGLPSWGLAHAYLLINPPVGLRLMGAWYKTFVQSTAAFFHPEILARALTKLEAPTMQRIAYGGSAHAVDYFQTLWARSSLNCFSATIGS</sequence>
<name>X1D0Q7_9ZZZZ</name>
<feature type="non-terminal residue" evidence="1">
    <location>
        <position position="1"/>
    </location>
</feature>
<proteinExistence type="predicted"/>
<accession>X1D0Q7</accession>